<comment type="caution">
    <text evidence="3">The sequence shown here is derived from an EMBL/GenBank/DDBJ whole genome shotgun (WGS) entry which is preliminary data.</text>
</comment>
<dbReference type="PANTHER" id="PTHR13774">
    <property type="entry name" value="PHENAZINE BIOSYNTHESIS PROTEIN"/>
    <property type="match status" value="1"/>
</dbReference>
<proteinExistence type="inferred from homology"/>
<gene>
    <name evidence="3" type="ORF">I9W95_13300</name>
</gene>
<sequence length="269" mass="29491">MQLDIYQVDAFVRQTSGNFSGNPAAVVPLSEWLSDARMQAIAAENNLAETAFYVDNNGCYDIRWFTPSTEVDLCGHATLAAAHVIRLRGDDRLEIPFHCQVGSLAVKASVDDDVLWLDFPARPPAAVNDEVLRQRISDIIAAPVISLHQARDLIAVVASEQEVQQCQPDLSAIATLDTFALVVTAASHSPGYDFISRFFAPAQGIDEDPVTGSSFCSLMPLWAEHFNQEQLQAWQCSARGGDVALRREGERILIGGRVFLYLQGSIFLP</sequence>
<dbReference type="InterPro" id="IPR003719">
    <property type="entry name" value="Phenazine_PhzF-like"/>
</dbReference>
<evidence type="ECO:0000256" key="1">
    <source>
        <dbReference type="ARBA" id="ARBA00008270"/>
    </source>
</evidence>
<name>A0ABS7ZSA4_9GAMM</name>
<dbReference type="Pfam" id="PF02567">
    <property type="entry name" value="PhzC-PhzF"/>
    <property type="match status" value="1"/>
</dbReference>
<keyword evidence="2" id="KW-0413">Isomerase</keyword>
<dbReference type="Proteomes" id="UP000714380">
    <property type="component" value="Unassembled WGS sequence"/>
</dbReference>
<accession>A0ABS7ZSA4</accession>
<dbReference type="RefSeq" id="WP_225675700.1">
    <property type="nucleotide sequence ID" value="NZ_JAEDAH010000088.1"/>
</dbReference>
<dbReference type="Gene3D" id="3.10.310.10">
    <property type="entry name" value="Diaminopimelate Epimerase, Chain A, domain 1"/>
    <property type="match status" value="2"/>
</dbReference>
<organism evidence="3 4">
    <name type="scientific">Thalassolituus marinus</name>
    <dbReference type="NCBI Taxonomy" id="671053"/>
    <lineage>
        <taxon>Bacteria</taxon>
        <taxon>Pseudomonadati</taxon>
        <taxon>Pseudomonadota</taxon>
        <taxon>Gammaproteobacteria</taxon>
        <taxon>Oceanospirillales</taxon>
        <taxon>Oceanospirillaceae</taxon>
        <taxon>Thalassolituus</taxon>
    </lineage>
</organism>
<comment type="similarity">
    <text evidence="1">Belongs to the PhzF family.</text>
</comment>
<protein>
    <submittedName>
        <fullName evidence="3">PhzF family phenazine biosynthesis protein</fullName>
    </submittedName>
</protein>
<reference evidence="3 4" key="1">
    <citation type="submission" date="2020-12" db="EMBL/GenBank/DDBJ databases">
        <title>Novel Thalassolituus-related marine hydrocarbonoclastic bacteria mediated algae-derived hydrocarbons mineralization in twilight zone of the northern South China Sea.</title>
        <authorList>
            <person name="Dong C."/>
        </authorList>
    </citation>
    <scope>NUCLEOTIDE SEQUENCE [LARGE SCALE GENOMIC DNA]</scope>
    <source>
        <strain evidence="3 4">IMCC1826</strain>
    </source>
</reference>
<evidence type="ECO:0000313" key="4">
    <source>
        <dbReference type="Proteomes" id="UP000714380"/>
    </source>
</evidence>
<dbReference type="NCBIfam" id="TIGR00654">
    <property type="entry name" value="PhzF_family"/>
    <property type="match status" value="1"/>
</dbReference>
<dbReference type="PANTHER" id="PTHR13774:SF17">
    <property type="entry name" value="PHENAZINE BIOSYNTHESIS-LIKE DOMAIN-CONTAINING PROTEIN"/>
    <property type="match status" value="1"/>
</dbReference>
<evidence type="ECO:0000256" key="2">
    <source>
        <dbReference type="ARBA" id="ARBA00023235"/>
    </source>
</evidence>
<dbReference type="SUPFAM" id="SSF54506">
    <property type="entry name" value="Diaminopimelate epimerase-like"/>
    <property type="match status" value="1"/>
</dbReference>
<dbReference type="EMBL" id="JAEDAH010000088">
    <property type="protein sequence ID" value="MCA6064584.1"/>
    <property type="molecule type" value="Genomic_DNA"/>
</dbReference>
<dbReference type="PIRSF" id="PIRSF016184">
    <property type="entry name" value="PhzC_PhzF"/>
    <property type="match status" value="1"/>
</dbReference>
<evidence type="ECO:0000313" key="3">
    <source>
        <dbReference type="EMBL" id="MCA6064584.1"/>
    </source>
</evidence>
<keyword evidence="4" id="KW-1185">Reference proteome</keyword>